<dbReference type="RefSeq" id="XP_013904487.1">
    <property type="nucleotide sequence ID" value="XM_014049033.1"/>
</dbReference>
<keyword evidence="5" id="KW-0732">Signal</keyword>
<proteinExistence type="predicted"/>
<dbReference type="PANTHER" id="PTHR48043:SF145">
    <property type="entry name" value="FI06409P-RELATED"/>
    <property type="match status" value="1"/>
</dbReference>
<reference evidence="6 7" key="1">
    <citation type="journal article" date="2013" name="BMC Genomics">
        <title>Reconstruction of the lipid metabolism for the microalga Monoraphidium neglectum from its genome sequence reveals characteristics suitable for biofuel production.</title>
        <authorList>
            <person name="Bogen C."/>
            <person name="Al-Dilaimi A."/>
            <person name="Albersmeier A."/>
            <person name="Wichmann J."/>
            <person name="Grundmann M."/>
            <person name="Rupp O."/>
            <person name="Lauersen K.J."/>
            <person name="Blifernez-Klassen O."/>
            <person name="Kalinowski J."/>
            <person name="Goesmann A."/>
            <person name="Mussgnug J.H."/>
            <person name="Kruse O."/>
        </authorList>
    </citation>
    <scope>NUCLEOTIDE SEQUENCE [LARGE SCALE GENOMIC DNA]</scope>
    <source>
        <strain evidence="6 7">SAG 48.87</strain>
    </source>
</reference>
<evidence type="ECO:0000256" key="3">
    <source>
        <dbReference type="SAM" id="MobiDB-lite"/>
    </source>
</evidence>
<gene>
    <name evidence="6" type="ORF">MNEG_2496</name>
</gene>
<dbReference type="STRING" id="145388.A0A0D2K4S4"/>
<keyword evidence="1 6" id="KW-0328">Glycosyltransferase</keyword>
<feature type="signal peptide" evidence="5">
    <location>
        <begin position="1"/>
        <end position="41"/>
    </location>
</feature>
<evidence type="ECO:0000313" key="6">
    <source>
        <dbReference type="EMBL" id="KIZ05468.1"/>
    </source>
</evidence>
<dbReference type="PANTHER" id="PTHR48043">
    <property type="entry name" value="EG:EG0003.4 PROTEIN-RELATED"/>
    <property type="match status" value="1"/>
</dbReference>
<evidence type="ECO:0000313" key="7">
    <source>
        <dbReference type="Proteomes" id="UP000054498"/>
    </source>
</evidence>
<sequence>MESLQPGGAFHPRPLSMRLGALRLLLLALLLAAAAPRAACAYRLLFNPLGERTHILVHLELAAELAARGHDISFISPDCHVPFAKAVLSQRRPGARVGFVTYPLDCQWVEQDKRRAAEAGPLHGVWMIVEALANRTDYMLSHEGLMARLRALRDGPGAIDLVVTDNIAFGALLPSALGLPCVDLDVGVAGSLYEPLFYGAPSAPAYVPAVGTFLPTNGMSLPQRAANVAATLAAQLLLKAVYWHPAMWVQKLVRKHDLPLRWPYVQPILELVNSNFVTEPPRPVGPITKYIGPILPTAAKPLPRDLSSWVSGAGPLGAVFVSFGGTLSAPAGASLTVLRAAQLLPDVRIVWKLSEDERAALAGDLKAANVTNVKVVTWAPQNDLLGHPKLKAFVTQGGFLSIGEAAYHGVPIVGAPLLAGQGELIRFAADQGRGIMLRKSVLTRGDAPRVAAAVKEVLSNPSYARAAAVASERLRAARVPYRAQAADWVEYAAALKDHGSFLHTQGQRMLWWQVCCLDVALIALAVVAAPCWWMYRLWAAGKRAGGAALGDADEDNAVQVQLAFPPGTQLEAAKQLRMAKQGIRLAQPAAAVAADPSVRTLTASTLANGARAATAAAQTPAPRRMSPPWLFRRRPLTGEAWAWSGARVAERQQEQPAGRRRLHEQRSGQVLDEGPGEQTLASQLGQQLLFEDRTVHDKFA</sequence>
<feature type="region of interest" description="Disordered" evidence="3">
    <location>
        <begin position="651"/>
        <end position="676"/>
    </location>
</feature>
<dbReference type="Pfam" id="PF00201">
    <property type="entry name" value="UDPGT"/>
    <property type="match status" value="1"/>
</dbReference>
<feature type="chain" id="PRO_5002245439" evidence="5">
    <location>
        <begin position="42"/>
        <end position="700"/>
    </location>
</feature>
<protein>
    <submittedName>
        <fullName evidence="6">UDP-glucuronosyltransferase 3A1</fullName>
        <ecNumber evidence="6">2.4.1.17</ecNumber>
    </submittedName>
</protein>
<keyword evidence="2 6" id="KW-0808">Transferase</keyword>
<dbReference type="GeneID" id="25735374"/>
<keyword evidence="7" id="KW-1185">Reference proteome</keyword>
<dbReference type="KEGG" id="mng:MNEG_2496"/>
<keyword evidence="4" id="KW-1133">Transmembrane helix</keyword>
<dbReference type="GO" id="GO:0015020">
    <property type="term" value="F:glucuronosyltransferase activity"/>
    <property type="evidence" value="ECO:0007669"/>
    <property type="project" value="UniProtKB-EC"/>
</dbReference>
<keyword evidence="4" id="KW-0812">Transmembrane</keyword>
<evidence type="ECO:0000256" key="2">
    <source>
        <dbReference type="ARBA" id="ARBA00022679"/>
    </source>
</evidence>
<dbReference type="EC" id="2.4.1.17" evidence="6"/>
<dbReference type="InterPro" id="IPR050271">
    <property type="entry name" value="UDP-glycosyltransferase"/>
</dbReference>
<name>A0A0D2K4S4_9CHLO</name>
<dbReference type="SUPFAM" id="SSF53756">
    <property type="entry name" value="UDP-Glycosyltransferase/glycogen phosphorylase"/>
    <property type="match status" value="1"/>
</dbReference>
<dbReference type="EMBL" id="KK100502">
    <property type="protein sequence ID" value="KIZ05468.1"/>
    <property type="molecule type" value="Genomic_DNA"/>
</dbReference>
<accession>A0A0D2K4S4</accession>
<dbReference type="Proteomes" id="UP000054498">
    <property type="component" value="Unassembled WGS sequence"/>
</dbReference>
<evidence type="ECO:0000256" key="5">
    <source>
        <dbReference type="SAM" id="SignalP"/>
    </source>
</evidence>
<keyword evidence="4" id="KW-0472">Membrane</keyword>
<organism evidence="6 7">
    <name type="scientific">Monoraphidium neglectum</name>
    <dbReference type="NCBI Taxonomy" id="145388"/>
    <lineage>
        <taxon>Eukaryota</taxon>
        <taxon>Viridiplantae</taxon>
        <taxon>Chlorophyta</taxon>
        <taxon>core chlorophytes</taxon>
        <taxon>Chlorophyceae</taxon>
        <taxon>CS clade</taxon>
        <taxon>Sphaeropleales</taxon>
        <taxon>Selenastraceae</taxon>
        <taxon>Monoraphidium</taxon>
    </lineage>
</organism>
<evidence type="ECO:0000256" key="1">
    <source>
        <dbReference type="ARBA" id="ARBA00022676"/>
    </source>
</evidence>
<dbReference type="AlphaFoldDB" id="A0A0D2K4S4"/>
<dbReference type="InterPro" id="IPR002213">
    <property type="entry name" value="UDP_glucos_trans"/>
</dbReference>
<feature type="transmembrane region" description="Helical" evidence="4">
    <location>
        <begin position="510"/>
        <end position="535"/>
    </location>
</feature>
<dbReference type="OrthoDB" id="1862567at2759"/>
<dbReference type="CDD" id="cd03784">
    <property type="entry name" value="GT1_Gtf-like"/>
    <property type="match status" value="1"/>
</dbReference>
<dbReference type="Gene3D" id="3.40.50.2000">
    <property type="entry name" value="Glycogen Phosphorylase B"/>
    <property type="match status" value="2"/>
</dbReference>
<evidence type="ECO:0000256" key="4">
    <source>
        <dbReference type="SAM" id="Phobius"/>
    </source>
</evidence>